<sequence length="180" mass="20054">MTMKRFTLILAVFFQLVSITAFSQKTAGLNSLLTKESEFIFPQTPDKISKALQAKTIFYEDANEQKYAKWLTKSGLELYCGLGKNNMISEMFFDIPDDKPVVVEGLPFGLAMNKTTLEEAKRKLGKYGAKVQKLGDDSEFSGGSKLTFKKGRHYTTLLFDSKSLLKSIGLTKELADPAAN</sequence>
<gene>
    <name evidence="2" type="ORF">BBI00_03155</name>
</gene>
<name>A0A1B8ZP66_9FLAO</name>
<evidence type="ECO:0000313" key="2">
    <source>
        <dbReference type="EMBL" id="OCA73402.1"/>
    </source>
</evidence>
<accession>A0A1B8ZP66</accession>
<reference evidence="3" key="1">
    <citation type="submission" date="2016-07" db="EMBL/GenBank/DDBJ databases">
        <authorList>
            <person name="Florea S."/>
            <person name="Webb J.S."/>
            <person name="Jaromczyk J."/>
            <person name="Schardl C.L."/>
        </authorList>
    </citation>
    <scope>NUCLEOTIDE SEQUENCE [LARGE SCALE GENOMIC DNA]</scope>
    <source>
        <strain evidence="3">CC-VM-7</strain>
    </source>
</reference>
<protein>
    <submittedName>
        <fullName evidence="2">Uncharacterized protein</fullName>
    </submittedName>
</protein>
<dbReference type="RefSeq" id="WP_065397407.1">
    <property type="nucleotide sequence ID" value="NZ_MAYG01000001.1"/>
</dbReference>
<dbReference type="AlphaFoldDB" id="A0A1B8ZP66"/>
<comment type="caution">
    <text evidence="2">The sequence shown here is derived from an EMBL/GenBank/DDBJ whole genome shotgun (WGS) entry which is preliminary data.</text>
</comment>
<proteinExistence type="predicted"/>
<feature type="signal peptide" evidence="1">
    <location>
        <begin position="1"/>
        <end position="23"/>
    </location>
</feature>
<feature type="chain" id="PRO_5008620897" evidence="1">
    <location>
        <begin position="24"/>
        <end position="180"/>
    </location>
</feature>
<dbReference type="OrthoDB" id="1246359at2"/>
<evidence type="ECO:0000313" key="3">
    <source>
        <dbReference type="Proteomes" id="UP000093432"/>
    </source>
</evidence>
<evidence type="ECO:0000256" key="1">
    <source>
        <dbReference type="SAM" id="SignalP"/>
    </source>
</evidence>
<dbReference type="STRING" id="651561.BBI00_03155"/>
<keyword evidence="1" id="KW-0732">Signal</keyword>
<organism evidence="2 3">
    <name type="scientific">Chryseobacterium arthrosphaerae</name>
    <dbReference type="NCBI Taxonomy" id="651561"/>
    <lineage>
        <taxon>Bacteria</taxon>
        <taxon>Pseudomonadati</taxon>
        <taxon>Bacteroidota</taxon>
        <taxon>Flavobacteriia</taxon>
        <taxon>Flavobacteriales</taxon>
        <taxon>Weeksellaceae</taxon>
        <taxon>Chryseobacterium group</taxon>
        <taxon>Chryseobacterium</taxon>
    </lineage>
</organism>
<dbReference type="Proteomes" id="UP000093432">
    <property type="component" value="Unassembled WGS sequence"/>
</dbReference>
<dbReference type="EMBL" id="MAYG01000001">
    <property type="protein sequence ID" value="OCA73402.1"/>
    <property type="molecule type" value="Genomic_DNA"/>
</dbReference>